<comment type="cofactor">
    <cofactor evidence="1 5">
        <name>pyridoxal 5'-phosphate</name>
        <dbReference type="ChEBI" id="CHEBI:597326"/>
    </cofactor>
</comment>
<dbReference type="InterPro" id="IPR006235">
    <property type="entry name" value="OAc-hSer/O-AcSer_sulfhydrylase"/>
</dbReference>
<keyword evidence="3 6" id="KW-0808">Transferase</keyword>
<dbReference type="InterPro" id="IPR015424">
    <property type="entry name" value="PyrdxlP-dep_Trfase"/>
</dbReference>
<dbReference type="PANTHER" id="PTHR43797">
    <property type="entry name" value="HOMOCYSTEINE/CYSTEINE SYNTHASE"/>
    <property type="match status" value="1"/>
</dbReference>
<evidence type="ECO:0000256" key="1">
    <source>
        <dbReference type="ARBA" id="ARBA00001933"/>
    </source>
</evidence>
<dbReference type="EMBL" id="JAODYH010000001">
    <property type="protein sequence ID" value="MCT9809171.1"/>
    <property type="molecule type" value="Genomic_DNA"/>
</dbReference>
<dbReference type="InterPro" id="IPR015421">
    <property type="entry name" value="PyrdxlP-dep_Trfase_major"/>
</dbReference>
<dbReference type="InterPro" id="IPR054542">
    <property type="entry name" value="Cys_met_metab_PP"/>
</dbReference>
<sequence>MPGYSDPGFDTLSLHAGTQPDPVTGARAVPIHLTTSFVFESSDHAAALFNLERPGHVYSRISNPTNAVLEQRVSALEGGVGAIAVASGQAALHLSVATLMGAGSHIVASTALYGGSQNLLHYTLARFGIETTFVKPGDIDGWKAAVRPNTKLFFGETVGNPGLDVLDIPTVSQIAHEAGVPLLVDSTLTSPWLMKPLSLGADIVYHSATKFLSGHGTVIGGVVVDGGSFDWDRSGKFPELSAPYDGFHNMVFTEESTVGAFLLRARREGLRDFGACMSPHTAWLILQGIETLPLRMERHMRNTVKVVEFLASHPMVSRVGHPMLESHPSYALAQKLLPRGAGSVFSFDIAGNRNQGKKFIETLKVFSHLANVGDCRSLVIHPASTTHFRMDDDALTNAGISQGTIRLSIGLEDADDLIDDLKRALKAAEKAA</sequence>
<evidence type="ECO:0000256" key="5">
    <source>
        <dbReference type="RuleBase" id="RU362118"/>
    </source>
</evidence>
<comment type="caution">
    <text evidence="6">The sequence shown here is derived from an EMBL/GenBank/DDBJ whole genome shotgun (WGS) entry which is preliminary data.</text>
</comment>
<reference evidence="6 7" key="1">
    <citation type="submission" date="2022-09" db="EMBL/GenBank/DDBJ databases">
        <title>Draft genome of isolate Be4.</title>
        <authorList>
            <person name="Sanchez-Castro I."/>
            <person name="Martinez-Rodriguez P."/>
            <person name="Descostes M."/>
            <person name="Merroun M."/>
        </authorList>
    </citation>
    <scope>NUCLEOTIDE SEQUENCE [LARGE SCALE GENOMIC DNA]</scope>
    <source>
        <strain evidence="6 7">Be4</strain>
    </source>
</reference>
<evidence type="ECO:0000256" key="4">
    <source>
        <dbReference type="ARBA" id="ARBA00022898"/>
    </source>
</evidence>
<evidence type="ECO:0000313" key="7">
    <source>
        <dbReference type="Proteomes" id="UP001525968"/>
    </source>
</evidence>
<organism evidence="6 7">
    <name type="scientific">Acidovorax bellezanensis</name>
    <dbReference type="NCBI Taxonomy" id="2976702"/>
    <lineage>
        <taxon>Bacteria</taxon>
        <taxon>Pseudomonadati</taxon>
        <taxon>Pseudomonadota</taxon>
        <taxon>Betaproteobacteria</taxon>
        <taxon>Burkholderiales</taxon>
        <taxon>Comamonadaceae</taxon>
        <taxon>Acidovorax</taxon>
    </lineage>
</organism>
<dbReference type="SUPFAM" id="SSF53383">
    <property type="entry name" value="PLP-dependent transferases"/>
    <property type="match status" value="1"/>
</dbReference>
<dbReference type="Gene3D" id="3.90.1150.10">
    <property type="entry name" value="Aspartate Aminotransferase, domain 1"/>
    <property type="match status" value="1"/>
</dbReference>
<name>A0ABT2PFN3_9BURK</name>
<dbReference type="PROSITE" id="PS00868">
    <property type="entry name" value="CYS_MET_METAB_PP"/>
    <property type="match status" value="1"/>
</dbReference>
<accession>A0ABT2PFN3</accession>
<dbReference type="Proteomes" id="UP001525968">
    <property type="component" value="Unassembled WGS sequence"/>
</dbReference>
<evidence type="ECO:0000256" key="3">
    <source>
        <dbReference type="ARBA" id="ARBA00022679"/>
    </source>
</evidence>
<dbReference type="InterPro" id="IPR000277">
    <property type="entry name" value="Cys/Met-Metab_PyrdxlP-dep_enz"/>
</dbReference>
<dbReference type="RefSeq" id="WP_261498099.1">
    <property type="nucleotide sequence ID" value="NZ_JAODYH010000001.1"/>
</dbReference>
<proteinExistence type="inferred from homology"/>
<evidence type="ECO:0000313" key="6">
    <source>
        <dbReference type="EMBL" id="MCT9809171.1"/>
    </source>
</evidence>
<dbReference type="PIRSF" id="PIRSF001434">
    <property type="entry name" value="CGS"/>
    <property type="match status" value="1"/>
</dbReference>
<evidence type="ECO:0000256" key="2">
    <source>
        <dbReference type="ARBA" id="ARBA00009077"/>
    </source>
</evidence>
<dbReference type="PANTHER" id="PTHR43797:SF2">
    <property type="entry name" value="HOMOCYSTEINE_CYSTEINE SYNTHASE"/>
    <property type="match status" value="1"/>
</dbReference>
<gene>
    <name evidence="6" type="ORF">N0K08_00860</name>
</gene>
<dbReference type="EC" id="2.5.1.49" evidence="6"/>
<dbReference type="GO" id="GO:0003961">
    <property type="term" value="F:O-acetylhomoserine aminocarboxypropyltransferase activity"/>
    <property type="evidence" value="ECO:0007669"/>
    <property type="project" value="UniProtKB-EC"/>
</dbReference>
<dbReference type="NCBIfam" id="NF006004">
    <property type="entry name" value="PRK08134.1"/>
    <property type="match status" value="1"/>
</dbReference>
<dbReference type="Pfam" id="PF01053">
    <property type="entry name" value="Cys_Met_Meta_PP"/>
    <property type="match status" value="1"/>
</dbReference>
<comment type="similarity">
    <text evidence="2 5">Belongs to the trans-sulfuration enzymes family.</text>
</comment>
<dbReference type="Gene3D" id="3.40.640.10">
    <property type="entry name" value="Type I PLP-dependent aspartate aminotransferase-like (Major domain)"/>
    <property type="match status" value="1"/>
</dbReference>
<keyword evidence="4 5" id="KW-0663">Pyridoxal phosphate</keyword>
<dbReference type="NCBIfam" id="TIGR01326">
    <property type="entry name" value="OAH_OAS_sulfhy"/>
    <property type="match status" value="1"/>
</dbReference>
<dbReference type="InterPro" id="IPR015422">
    <property type="entry name" value="PyrdxlP-dep_Trfase_small"/>
</dbReference>
<protein>
    <submittedName>
        <fullName evidence="6">O-acetylhomoserine aminocarboxypropyltransferase</fullName>
        <ecNumber evidence="6">2.5.1.49</ecNumber>
    </submittedName>
</protein>
<keyword evidence="7" id="KW-1185">Reference proteome</keyword>
<dbReference type="CDD" id="cd00614">
    <property type="entry name" value="CGS_like"/>
    <property type="match status" value="1"/>
</dbReference>